<reference evidence="8" key="2">
    <citation type="submission" date="2018-05" db="EMBL/GenBank/DDBJ databases">
        <title>OmerRS3 (Oryza meridionalis Reference Sequence Version 3).</title>
        <authorList>
            <person name="Zhang J."/>
            <person name="Kudrna D."/>
            <person name="Lee S."/>
            <person name="Talag J."/>
            <person name="Welchert J."/>
            <person name="Wing R.A."/>
        </authorList>
    </citation>
    <scope>NUCLEOTIDE SEQUENCE [LARGE SCALE GENOMIC DNA]</scope>
    <source>
        <strain evidence="8">cv. OR44</strain>
    </source>
</reference>
<dbReference type="Gramene" id="OMERI12G12760.1">
    <property type="protein sequence ID" value="OMERI12G12760.1"/>
    <property type="gene ID" value="OMERI12G12760"/>
</dbReference>
<dbReference type="Gene3D" id="3.30.730.10">
    <property type="entry name" value="AP2/ERF domain"/>
    <property type="match status" value="1"/>
</dbReference>
<feature type="compositionally biased region" description="Pro residues" evidence="6">
    <location>
        <begin position="134"/>
        <end position="150"/>
    </location>
</feature>
<dbReference type="GO" id="GO:0009873">
    <property type="term" value="P:ethylene-activated signaling pathway"/>
    <property type="evidence" value="ECO:0007669"/>
    <property type="project" value="InterPro"/>
</dbReference>
<keyword evidence="2" id="KW-0805">Transcription regulation</keyword>
<evidence type="ECO:0000256" key="6">
    <source>
        <dbReference type="SAM" id="MobiDB-lite"/>
    </source>
</evidence>
<sequence>MCGGCLIPDEPVGKPARRTRAAGGDSGGGGKHGRRFCPAAAPCNCKPRRRAGAADDDVGRRRRMTRTRAAAAAGEVRFHGIHMRSYGRWSAEIRDSSYRGHRVWIGTYATAEAAARAYDAEARRIHGAKANTNFPPPPNDVDSGAPPPPPPWDLEAHMRFLGEVELDDGGAEPSPPPPPPLSYGIPELLHMEPELASATQSVAAAVHGDDEPWGLDKYMRFLSEVELDDGGVPPPSQHGGVAAGSPQYGCRYDYLLLMMCN</sequence>
<dbReference type="STRING" id="40149.A0A0E0FDW6"/>
<evidence type="ECO:0000256" key="1">
    <source>
        <dbReference type="ARBA" id="ARBA00004123"/>
    </source>
</evidence>
<evidence type="ECO:0000256" key="2">
    <source>
        <dbReference type="ARBA" id="ARBA00023015"/>
    </source>
</evidence>
<dbReference type="PRINTS" id="PR00367">
    <property type="entry name" value="ETHRSPELEMNT"/>
</dbReference>
<dbReference type="InterPro" id="IPR016177">
    <property type="entry name" value="DNA-bd_dom_sf"/>
</dbReference>
<evidence type="ECO:0000256" key="4">
    <source>
        <dbReference type="ARBA" id="ARBA00023163"/>
    </source>
</evidence>
<dbReference type="GO" id="GO:0003677">
    <property type="term" value="F:DNA binding"/>
    <property type="evidence" value="ECO:0007669"/>
    <property type="project" value="UniProtKB-KW"/>
</dbReference>
<dbReference type="PANTHER" id="PTHR31190:SF434">
    <property type="entry name" value="AP2_ERF DOMAIN PROTEIN"/>
    <property type="match status" value="1"/>
</dbReference>
<dbReference type="InterPro" id="IPR036955">
    <property type="entry name" value="AP2/ERF_dom_sf"/>
</dbReference>
<dbReference type="InterPro" id="IPR044808">
    <property type="entry name" value="ERF_plant"/>
</dbReference>
<dbReference type="HOGENOM" id="CLU_1087340_0_0_1"/>
<dbReference type="Proteomes" id="UP000008021">
    <property type="component" value="Chromosome 12"/>
</dbReference>
<dbReference type="SMART" id="SM00380">
    <property type="entry name" value="AP2"/>
    <property type="match status" value="1"/>
</dbReference>
<protein>
    <recommendedName>
        <fullName evidence="7">AP2/ERF domain-containing protein</fullName>
    </recommendedName>
</protein>
<dbReference type="GO" id="GO:0003700">
    <property type="term" value="F:DNA-binding transcription factor activity"/>
    <property type="evidence" value="ECO:0007669"/>
    <property type="project" value="InterPro"/>
</dbReference>
<feature type="region of interest" description="Disordered" evidence="6">
    <location>
        <begin position="129"/>
        <end position="150"/>
    </location>
</feature>
<evidence type="ECO:0000256" key="3">
    <source>
        <dbReference type="ARBA" id="ARBA00023125"/>
    </source>
</evidence>
<dbReference type="PROSITE" id="PS51032">
    <property type="entry name" value="AP2_ERF"/>
    <property type="match status" value="1"/>
</dbReference>
<keyword evidence="4" id="KW-0804">Transcription</keyword>
<reference evidence="8" key="1">
    <citation type="submission" date="2015-04" db="UniProtKB">
        <authorList>
            <consortium name="EnsemblPlants"/>
        </authorList>
    </citation>
    <scope>IDENTIFICATION</scope>
</reference>
<dbReference type="PANTHER" id="PTHR31190">
    <property type="entry name" value="DNA-BINDING DOMAIN"/>
    <property type="match status" value="1"/>
</dbReference>
<proteinExistence type="predicted"/>
<evidence type="ECO:0000313" key="9">
    <source>
        <dbReference type="Proteomes" id="UP000008021"/>
    </source>
</evidence>
<dbReference type="SUPFAM" id="SSF54171">
    <property type="entry name" value="DNA-binding domain"/>
    <property type="match status" value="1"/>
</dbReference>
<evidence type="ECO:0000313" key="8">
    <source>
        <dbReference type="EnsemblPlants" id="OMERI12G12760.1"/>
    </source>
</evidence>
<dbReference type="InterPro" id="IPR001471">
    <property type="entry name" value="AP2/ERF_dom"/>
</dbReference>
<keyword evidence="9" id="KW-1185">Reference proteome</keyword>
<organism evidence="8">
    <name type="scientific">Oryza meridionalis</name>
    <dbReference type="NCBI Taxonomy" id="40149"/>
    <lineage>
        <taxon>Eukaryota</taxon>
        <taxon>Viridiplantae</taxon>
        <taxon>Streptophyta</taxon>
        <taxon>Embryophyta</taxon>
        <taxon>Tracheophyta</taxon>
        <taxon>Spermatophyta</taxon>
        <taxon>Magnoliopsida</taxon>
        <taxon>Liliopsida</taxon>
        <taxon>Poales</taxon>
        <taxon>Poaceae</taxon>
        <taxon>BOP clade</taxon>
        <taxon>Oryzoideae</taxon>
        <taxon>Oryzeae</taxon>
        <taxon>Oryzinae</taxon>
        <taxon>Oryza</taxon>
    </lineage>
</organism>
<accession>A0A0E0FDW6</accession>
<dbReference type="EnsemblPlants" id="OMERI12G12760.1">
    <property type="protein sequence ID" value="OMERI12G12760.1"/>
    <property type="gene ID" value="OMERI12G12760"/>
</dbReference>
<comment type="subcellular location">
    <subcellularLocation>
        <location evidence="1">Nucleus</location>
    </subcellularLocation>
</comment>
<evidence type="ECO:0000259" key="7">
    <source>
        <dbReference type="PROSITE" id="PS51032"/>
    </source>
</evidence>
<keyword evidence="3" id="KW-0238">DNA-binding</keyword>
<dbReference type="AlphaFoldDB" id="A0A0E0FDW6"/>
<keyword evidence="5" id="KW-0539">Nucleus</keyword>
<feature type="domain" description="AP2/ERF" evidence="7">
    <location>
        <begin position="77"/>
        <end position="135"/>
    </location>
</feature>
<evidence type="ECO:0000256" key="5">
    <source>
        <dbReference type="ARBA" id="ARBA00023242"/>
    </source>
</evidence>
<feature type="region of interest" description="Disordered" evidence="6">
    <location>
        <begin position="13"/>
        <end position="35"/>
    </location>
</feature>
<name>A0A0E0FDW6_9ORYZ</name>
<dbReference type="GO" id="GO:0005634">
    <property type="term" value="C:nucleus"/>
    <property type="evidence" value="ECO:0007669"/>
    <property type="project" value="UniProtKB-SubCell"/>
</dbReference>